<dbReference type="GO" id="GO:0061617">
    <property type="term" value="C:MICOS complex"/>
    <property type="evidence" value="ECO:0007669"/>
    <property type="project" value="UniProtKB-UniRule"/>
</dbReference>
<dbReference type="AlphaFoldDB" id="R7UCI8"/>
<comment type="similarity">
    <text evidence="1">Belongs to the MICOS complex subunit Mic13 family.</text>
</comment>
<evidence type="ECO:0000313" key="4">
    <source>
        <dbReference type="Proteomes" id="UP000014760"/>
    </source>
</evidence>
<gene>
    <name evidence="2" type="ORF">CAPTEDRAFT_226226</name>
</gene>
<keyword evidence="1" id="KW-0999">Mitochondrion inner membrane</keyword>
<keyword evidence="1" id="KW-0472">Membrane</keyword>
<keyword evidence="4" id="KW-1185">Reference proteome</keyword>
<sequence>MKEKHQDISPCRTATKLAIGAGAVYITVDAGVWDSQADSNQALGKIRTKILPDTNEYWQKVPSMHEATTKVADTWNAGLTFIFKQIMRVHGSFKVVEFNL</sequence>
<protein>
    <recommendedName>
        <fullName evidence="1">MICOS complex subunit MIC13</fullName>
    </recommendedName>
</protein>
<dbReference type="EnsemblMetazoa" id="CapteT226226">
    <property type="protein sequence ID" value="CapteP226226"/>
    <property type="gene ID" value="CapteG226226"/>
</dbReference>
<dbReference type="OMA" id="YLQQMPS"/>
<evidence type="ECO:0000313" key="3">
    <source>
        <dbReference type="EnsemblMetazoa" id="CapteP226226"/>
    </source>
</evidence>
<name>R7UCI8_CAPTE</name>
<keyword evidence="1" id="KW-0496">Mitochondrion</keyword>
<dbReference type="InterPro" id="IPR026769">
    <property type="entry name" value="Mic13"/>
</dbReference>
<comment type="function">
    <text evidence="1">Component of the MICOS complex, a large protein complex of the mitochondrial inner membrane that plays crucial roles in the maintenance of crista junctions, inner membrane architecture, and formation of contact sites to the outer membrane.</text>
</comment>
<dbReference type="EMBL" id="KB302851">
    <property type="protein sequence ID" value="ELU03831.1"/>
    <property type="molecule type" value="Genomic_DNA"/>
</dbReference>
<comment type="subunit">
    <text evidence="1">Component of the mitochondrial contact site and cristae organizing system (MICOS) complex.</text>
</comment>
<evidence type="ECO:0000256" key="1">
    <source>
        <dbReference type="RuleBase" id="RU363009"/>
    </source>
</evidence>
<dbReference type="Pfam" id="PF15884">
    <property type="entry name" value="QIL1"/>
    <property type="match status" value="1"/>
</dbReference>
<evidence type="ECO:0000313" key="2">
    <source>
        <dbReference type="EMBL" id="ELU03831.1"/>
    </source>
</evidence>
<accession>R7UCI8</accession>
<reference evidence="2 4" key="2">
    <citation type="journal article" date="2013" name="Nature">
        <title>Insights into bilaterian evolution from three spiralian genomes.</title>
        <authorList>
            <person name="Simakov O."/>
            <person name="Marletaz F."/>
            <person name="Cho S.J."/>
            <person name="Edsinger-Gonzales E."/>
            <person name="Havlak P."/>
            <person name="Hellsten U."/>
            <person name="Kuo D.H."/>
            <person name="Larsson T."/>
            <person name="Lv J."/>
            <person name="Arendt D."/>
            <person name="Savage R."/>
            <person name="Osoegawa K."/>
            <person name="de Jong P."/>
            <person name="Grimwood J."/>
            <person name="Chapman J.A."/>
            <person name="Shapiro H."/>
            <person name="Aerts A."/>
            <person name="Otillar R.P."/>
            <person name="Terry A.Y."/>
            <person name="Boore J.L."/>
            <person name="Grigoriev I.V."/>
            <person name="Lindberg D.R."/>
            <person name="Seaver E.C."/>
            <person name="Weisblat D.A."/>
            <person name="Putnam N.H."/>
            <person name="Rokhsar D.S."/>
        </authorList>
    </citation>
    <scope>NUCLEOTIDE SEQUENCE</scope>
    <source>
        <strain evidence="2 4">I ESC-2004</strain>
    </source>
</reference>
<dbReference type="EMBL" id="AMQN01024317">
    <property type="status" value="NOT_ANNOTATED_CDS"/>
    <property type="molecule type" value="Genomic_DNA"/>
</dbReference>
<reference evidence="4" key="1">
    <citation type="submission" date="2012-12" db="EMBL/GenBank/DDBJ databases">
        <authorList>
            <person name="Hellsten U."/>
            <person name="Grimwood J."/>
            <person name="Chapman J.A."/>
            <person name="Shapiro H."/>
            <person name="Aerts A."/>
            <person name="Otillar R.P."/>
            <person name="Terry A.Y."/>
            <person name="Boore J.L."/>
            <person name="Simakov O."/>
            <person name="Marletaz F."/>
            <person name="Cho S.-J."/>
            <person name="Edsinger-Gonzales E."/>
            <person name="Havlak P."/>
            <person name="Kuo D.-H."/>
            <person name="Larsson T."/>
            <person name="Lv J."/>
            <person name="Arendt D."/>
            <person name="Savage R."/>
            <person name="Osoegawa K."/>
            <person name="de Jong P."/>
            <person name="Lindberg D.R."/>
            <person name="Seaver E.C."/>
            <person name="Weisblat D.A."/>
            <person name="Putnam N.H."/>
            <person name="Grigoriev I.V."/>
            <person name="Rokhsar D.S."/>
        </authorList>
    </citation>
    <scope>NUCLEOTIDE SEQUENCE</scope>
    <source>
        <strain evidence="4">I ESC-2004</strain>
    </source>
</reference>
<reference evidence="3" key="3">
    <citation type="submission" date="2015-06" db="UniProtKB">
        <authorList>
            <consortium name="EnsemblMetazoa"/>
        </authorList>
    </citation>
    <scope>IDENTIFICATION</scope>
</reference>
<dbReference type="Proteomes" id="UP000014760">
    <property type="component" value="Unassembled WGS sequence"/>
</dbReference>
<proteinExistence type="inferred from homology"/>
<comment type="subcellular location">
    <subcellularLocation>
        <location evidence="1">Mitochondrion inner membrane</location>
        <topology evidence="1">Single-pass membrane protein</topology>
    </subcellularLocation>
</comment>
<organism evidence="2">
    <name type="scientific">Capitella teleta</name>
    <name type="common">Polychaete worm</name>
    <dbReference type="NCBI Taxonomy" id="283909"/>
    <lineage>
        <taxon>Eukaryota</taxon>
        <taxon>Metazoa</taxon>
        <taxon>Spiralia</taxon>
        <taxon>Lophotrochozoa</taxon>
        <taxon>Annelida</taxon>
        <taxon>Polychaeta</taxon>
        <taxon>Sedentaria</taxon>
        <taxon>Scolecida</taxon>
        <taxon>Capitellidae</taxon>
        <taxon>Capitella</taxon>
    </lineage>
</organism>
<dbReference type="OrthoDB" id="5948578at2759"/>
<dbReference type="HOGENOM" id="CLU_2308685_0_0_1"/>